<dbReference type="SUPFAM" id="SSF52833">
    <property type="entry name" value="Thioredoxin-like"/>
    <property type="match status" value="1"/>
</dbReference>
<dbReference type="Proteomes" id="UP000199107">
    <property type="component" value="Unassembled WGS sequence"/>
</dbReference>
<keyword evidence="3" id="KW-1133">Transmembrane helix</keyword>
<keyword evidence="3" id="KW-0812">Transmembrane</keyword>
<keyword evidence="3" id="KW-0472">Membrane</keyword>
<organism evidence="4 5">
    <name type="scientific">Franzmannia pantelleriensis</name>
    <dbReference type="NCBI Taxonomy" id="48727"/>
    <lineage>
        <taxon>Bacteria</taxon>
        <taxon>Pseudomonadati</taxon>
        <taxon>Pseudomonadota</taxon>
        <taxon>Gammaproteobacteria</taxon>
        <taxon>Oceanospirillales</taxon>
        <taxon>Halomonadaceae</taxon>
        <taxon>Franzmannia</taxon>
    </lineage>
</organism>
<reference evidence="5" key="1">
    <citation type="submission" date="2016-10" db="EMBL/GenBank/DDBJ databases">
        <authorList>
            <person name="Varghese N."/>
            <person name="Submissions S."/>
        </authorList>
    </citation>
    <scope>NUCLEOTIDE SEQUENCE [LARGE SCALE GENOMIC DNA]</scope>
    <source>
        <strain evidence="5">AAP</strain>
    </source>
</reference>
<dbReference type="OrthoDB" id="6165525at2"/>
<feature type="region of interest" description="Disordered" evidence="2">
    <location>
        <begin position="1"/>
        <end position="26"/>
    </location>
</feature>
<accession>A0A1G9HZ84</accession>
<feature type="coiled-coil region" evidence="1">
    <location>
        <begin position="81"/>
        <end position="108"/>
    </location>
</feature>
<protein>
    <recommendedName>
        <fullName evidence="6">Thioredoxin domain-containing protein</fullName>
    </recommendedName>
</protein>
<evidence type="ECO:0008006" key="6">
    <source>
        <dbReference type="Google" id="ProtNLM"/>
    </source>
</evidence>
<evidence type="ECO:0000256" key="2">
    <source>
        <dbReference type="SAM" id="MobiDB-lite"/>
    </source>
</evidence>
<proteinExistence type="predicted"/>
<evidence type="ECO:0000313" key="5">
    <source>
        <dbReference type="Proteomes" id="UP000199107"/>
    </source>
</evidence>
<evidence type="ECO:0000313" key="4">
    <source>
        <dbReference type="EMBL" id="SDL18271.1"/>
    </source>
</evidence>
<feature type="transmembrane region" description="Helical" evidence="3">
    <location>
        <begin position="32"/>
        <end position="52"/>
    </location>
</feature>
<evidence type="ECO:0000256" key="3">
    <source>
        <dbReference type="SAM" id="Phobius"/>
    </source>
</evidence>
<evidence type="ECO:0000256" key="1">
    <source>
        <dbReference type="SAM" id="Coils"/>
    </source>
</evidence>
<gene>
    <name evidence="4" type="ORF">SAMN05192555_10320</name>
</gene>
<keyword evidence="1" id="KW-0175">Coiled coil</keyword>
<feature type="compositionally biased region" description="Basic residues" evidence="2">
    <location>
        <begin position="1"/>
        <end position="12"/>
    </location>
</feature>
<dbReference type="AlphaFoldDB" id="A0A1G9HZ84"/>
<dbReference type="EMBL" id="FNGH01000003">
    <property type="protein sequence ID" value="SDL18271.1"/>
    <property type="molecule type" value="Genomic_DNA"/>
</dbReference>
<keyword evidence="5" id="KW-1185">Reference proteome</keyword>
<dbReference type="InterPro" id="IPR036249">
    <property type="entry name" value="Thioredoxin-like_sf"/>
</dbReference>
<name>A0A1G9HZ84_9GAMM</name>
<dbReference type="Gene3D" id="3.40.30.10">
    <property type="entry name" value="Glutaredoxin"/>
    <property type="match status" value="1"/>
</dbReference>
<dbReference type="STRING" id="48727.SAMN05192555_10320"/>
<dbReference type="RefSeq" id="WP_089657315.1">
    <property type="nucleotide sequence ID" value="NZ_FNGH01000003.1"/>
</dbReference>
<sequence length="166" mass="18262">MPRSKNKRHKPTPSKPSSRPAPRKRSFSPRRLVRGVLIAVAILAVPAAWFAMEARQAREVSDLSVIGGGAPVVVQVHEPGCSSCEQLLEQAQEARSRLDEELTLRRANIASSSGRRFAYEYGVSQSTLVLFDASGDVVEIKRGVVAADELEADFMALQSLPRPRRR</sequence>